<dbReference type="InterPro" id="IPR023395">
    <property type="entry name" value="MCP_dom_sf"/>
</dbReference>
<dbReference type="SUPFAM" id="SSF103506">
    <property type="entry name" value="Mitochondrial carrier"/>
    <property type="match status" value="1"/>
</dbReference>
<dbReference type="AlphaFoldDB" id="A0A653CN55"/>
<reference evidence="12 13" key="1">
    <citation type="submission" date="2019-01" db="EMBL/GenBank/DDBJ databases">
        <authorList>
            <person name="Sayadi A."/>
        </authorList>
    </citation>
    <scope>NUCLEOTIDE SEQUENCE [LARGE SCALE GENOMIC DNA]</scope>
</reference>
<evidence type="ECO:0000313" key="13">
    <source>
        <dbReference type="Proteomes" id="UP000410492"/>
    </source>
</evidence>
<dbReference type="GO" id="GO:0015183">
    <property type="term" value="F:L-aspartate transmembrane transporter activity"/>
    <property type="evidence" value="ECO:0007669"/>
    <property type="project" value="TreeGrafter"/>
</dbReference>
<evidence type="ECO:0000256" key="8">
    <source>
        <dbReference type="PROSITE-ProRule" id="PRU00282"/>
    </source>
</evidence>
<dbReference type="PANTHER" id="PTHR45678:SF5">
    <property type="entry name" value="AT03939P-RELATED"/>
    <property type="match status" value="1"/>
</dbReference>
<dbReference type="Proteomes" id="UP000410492">
    <property type="component" value="Unassembled WGS sequence"/>
</dbReference>
<keyword evidence="5 11" id="KW-1133">Transmembrane helix</keyword>
<evidence type="ECO:0000256" key="7">
    <source>
        <dbReference type="ARBA" id="ARBA00023136"/>
    </source>
</evidence>
<evidence type="ECO:0000256" key="3">
    <source>
        <dbReference type="ARBA" id="ARBA00022692"/>
    </source>
</evidence>
<evidence type="ECO:0000256" key="5">
    <source>
        <dbReference type="ARBA" id="ARBA00022989"/>
    </source>
</evidence>
<comment type="similarity">
    <text evidence="2 9">Belongs to the mitochondrial carrier (TC 2.A.29) family.</text>
</comment>
<dbReference type="PROSITE" id="PS50920">
    <property type="entry name" value="SOLCAR"/>
    <property type="match status" value="1"/>
</dbReference>
<evidence type="ECO:0000256" key="1">
    <source>
        <dbReference type="ARBA" id="ARBA00004448"/>
    </source>
</evidence>
<dbReference type="EMBL" id="CAACVG010008273">
    <property type="protein sequence ID" value="VEN49128.1"/>
    <property type="molecule type" value="Genomic_DNA"/>
</dbReference>
<evidence type="ECO:0000256" key="9">
    <source>
        <dbReference type="RuleBase" id="RU000488"/>
    </source>
</evidence>
<keyword evidence="13" id="KW-1185">Reference proteome</keyword>
<protein>
    <submittedName>
        <fullName evidence="12">Uncharacterized protein</fullName>
    </submittedName>
</protein>
<accession>A0A653CN55</accession>
<keyword evidence="6" id="KW-0496">Mitochondrion</keyword>
<organism evidence="12 13">
    <name type="scientific">Callosobruchus maculatus</name>
    <name type="common">Southern cowpea weevil</name>
    <name type="synonym">Pulse bruchid</name>
    <dbReference type="NCBI Taxonomy" id="64391"/>
    <lineage>
        <taxon>Eukaryota</taxon>
        <taxon>Metazoa</taxon>
        <taxon>Ecdysozoa</taxon>
        <taxon>Arthropoda</taxon>
        <taxon>Hexapoda</taxon>
        <taxon>Insecta</taxon>
        <taxon>Pterygota</taxon>
        <taxon>Neoptera</taxon>
        <taxon>Endopterygota</taxon>
        <taxon>Coleoptera</taxon>
        <taxon>Polyphaga</taxon>
        <taxon>Cucujiformia</taxon>
        <taxon>Chrysomeloidea</taxon>
        <taxon>Chrysomelidae</taxon>
        <taxon>Bruchinae</taxon>
        <taxon>Bruchini</taxon>
        <taxon>Callosobruchus</taxon>
    </lineage>
</organism>
<feature type="repeat" description="Solcar" evidence="8">
    <location>
        <begin position="12"/>
        <end position="101"/>
    </location>
</feature>
<evidence type="ECO:0000256" key="10">
    <source>
        <dbReference type="SAM" id="MobiDB-lite"/>
    </source>
</evidence>
<feature type="region of interest" description="Disordered" evidence="10">
    <location>
        <begin position="111"/>
        <end position="145"/>
    </location>
</feature>
<dbReference type="GO" id="GO:0005743">
    <property type="term" value="C:mitochondrial inner membrane"/>
    <property type="evidence" value="ECO:0007669"/>
    <property type="project" value="UniProtKB-SubCell"/>
</dbReference>
<dbReference type="PANTHER" id="PTHR45678">
    <property type="entry name" value="MITOCHONDRIAL 2-OXODICARBOXYLATE CARRIER 1-RELATED"/>
    <property type="match status" value="1"/>
</dbReference>
<evidence type="ECO:0000256" key="2">
    <source>
        <dbReference type="ARBA" id="ARBA00006375"/>
    </source>
</evidence>
<feature type="compositionally biased region" description="Basic and acidic residues" evidence="10">
    <location>
        <begin position="126"/>
        <end position="139"/>
    </location>
</feature>
<dbReference type="InterPro" id="IPR018108">
    <property type="entry name" value="MCP_transmembrane"/>
</dbReference>
<keyword evidence="3 8" id="KW-0812">Transmembrane</keyword>
<comment type="subcellular location">
    <subcellularLocation>
        <location evidence="1">Mitochondrion inner membrane</location>
        <topology evidence="1">Multi-pass membrane protein</topology>
    </subcellularLocation>
</comment>
<evidence type="ECO:0000256" key="11">
    <source>
        <dbReference type="SAM" id="Phobius"/>
    </source>
</evidence>
<proteinExistence type="inferred from homology"/>
<dbReference type="OrthoDB" id="6763839at2759"/>
<keyword evidence="4" id="KW-0999">Mitochondrion inner membrane</keyword>
<name>A0A653CN55_CALMS</name>
<dbReference type="InterPro" id="IPR051028">
    <property type="entry name" value="Mito_Solute_Carrier"/>
</dbReference>
<dbReference type="Gene3D" id="1.50.40.10">
    <property type="entry name" value="Mitochondrial carrier domain"/>
    <property type="match status" value="2"/>
</dbReference>
<dbReference type="Pfam" id="PF00153">
    <property type="entry name" value="Mito_carr"/>
    <property type="match status" value="2"/>
</dbReference>
<feature type="transmembrane region" description="Helical" evidence="11">
    <location>
        <begin position="18"/>
        <end position="38"/>
    </location>
</feature>
<evidence type="ECO:0000313" key="12">
    <source>
        <dbReference type="EMBL" id="VEN49128.1"/>
    </source>
</evidence>
<keyword evidence="9" id="KW-0813">Transport</keyword>
<dbReference type="GO" id="GO:0043490">
    <property type="term" value="P:malate-aspartate shuttle"/>
    <property type="evidence" value="ECO:0007669"/>
    <property type="project" value="TreeGrafter"/>
</dbReference>
<gene>
    <name evidence="12" type="ORF">CALMAC_LOCUS10340</name>
</gene>
<dbReference type="GO" id="GO:0005313">
    <property type="term" value="F:L-glutamate transmembrane transporter activity"/>
    <property type="evidence" value="ECO:0007669"/>
    <property type="project" value="TreeGrafter"/>
</dbReference>
<keyword evidence="7 8" id="KW-0472">Membrane</keyword>
<evidence type="ECO:0000256" key="6">
    <source>
        <dbReference type="ARBA" id="ARBA00023128"/>
    </source>
</evidence>
<sequence>MADSNGRNEESFRMIPRIINGGIAGIAGVLCVFPLDLVKTRLQNQQEHAGVKEYKNMVDAFKKTLRAEGFLGMYKGSLINALLITPEKAVLLAGNDFFRYHFQTKDGVSSHWNHDTHGAAQNSDAGYRKDKRAVDKELGEGSGQPPMDLTLTQVVMNLIKAEGPLAIFKGASATMLRDIFFAMIYFPMFAKLNAIGPKKEGSGTDEVYESKWFAFRRLAFLLDRDEPTQTINSIEDDKEDEEEIEETDISAVVGPEIDTLELQQKAQKETDDTSQKRIIPAGNQISISKKPKTVSKMKQNKEAKDSTVDQAFLLLKSAAETKKNDLYDDYGIYIANKLRTYSARTKAFVQYHFNSILFQADMGQFEVSQHSNTPLPTPSTTFTLTSVPPYSPTSTAASTSTIVSVPLPSPQIDQTPTIVCQNQTHSANDTSTDAIHINLSNQVEPSQDQSGTTFHSATNFFKNWSHDNNYE</sequence>
<evidence type="ECO:0000256" key="4">
    <source>
        <dbReference type="ARBA" id="ARBA00022792"/>
    </source>
</evidence>